<protein>
    <submittedName>
        <fullName evidence="2">Uncharacterized protein</fullName>
    </submittedName>
</protein>
<accession>A0AAW5EWI7</accession>
<sequence>MERFLVSQGDFAETFDFTGGIFDLMALSYMGSNSSGHGGAAGPDLTRFGQKQM</sequence>
<dbReference type="Proteomes" id="UP001202887">
    <property type="component" value="Unassembled WGS sequence"/>
</dbReference>
<organism evidence="2 3">
    <name type="scientific">Novacetimonas hansenii</name>
    <name type="common">Komagataeibacter hansenii</name>
    <dbReference type="NCBI Taxonomy" id="436"/>
    <lineage>
        <taxon>Bacteria</taxon>
        <taxon>Pseudomonadati</taxon>
        <taxon>Pseudomonadota</taxon>
        <taxon>Alphaproteobacteria</taxon>
        <taxon>Acetobacterales</taxon>
        <taxon>Acetobacteraceae</taxon>
        <taxon>Novacetimonas</taxon>
    </lineage>
</organism>
<name>A0AAW5EWI7_NOVHA</name>
<evidence type="ECO:0000313" key="2">
    <source>
        <dbReference type="EMBL" id="MCJ8355243.1"/>
    </source>
</evidence>
<dbReference type="AlphaFoldDB" id="A0AAW5EWI7"/>
<feature type="region of interest" description="Disordered" evidence="1">
    <location>
        <begin position="34"/>
        <end position="53"/>
    </location>
</feature>
<evidence type="ECO:0000313" key="3">
    <source>
        <dbReference type="Proteomes" id="UP001202887"/>
    </source>
</evidence>
<reference evidence="2" key="1">
    <citation type="journal article" date="2021" name="Polymers (Basel)">
        <title>Highly Stretchable Bacterial Cellulose Produced by Komagataeibacter hansenii SI1.</title>
        <authorList>
            <person name="Cielecka I."/>
            <person name="Ryngajllo M."/>
            <person name="Maniukiewicz W."/>
            <person name="Bielecki S."/>
        </authorList>
    </citation>
    <scope>NUCLEOTIDE SEQUENCE</scope>
    <source>
        <strain evidence="2">SI1</strain>
    </source>
</reference>
<dbReference type="RefSeq" id="WP_247067790.1">
    <property type="nucleotide sequence ID" value="NZ_CP094848.1"/>
</dbReference>
<comment type="caution">
    <text evidence="2">The sequence shown here is derived from an EMBL/GenBank/DDBJ whole genome shotgun (WGS) entry which is preliminary data.</text>
</comment>
<dbReference type="EMBL" id="JAIBCX010000065">
    <property type="protein sequence ID" value="MCJ8355243.1"/>
    <property type="molecule type" value="Genomic_DNA"/>
</dbReference>
<proteinExistence type="predicted"/>
<evidence type="ECO:0000256" key="1">
    <source>
        <dbReference type="SAM" id="MobiDB-lite"/>
    </source>
</evidence>
<reference evidence="2" key="2">
    <citation type="submission" date="2022-03" db="EMBL/GenBank/DDBJ databases">
        <authorList>
            <person name="Ryngajllo M."/>
            <person name="Jacek P."/>
            <person name="Kubiak K."/>
        </authorList>
    </citation>
    <scope>NUCLEOTIDE SEQUENCE</scope>
    <source>
        <strain evidence="2">SI1</strain>
    </source>
</reference>
<gene>
    <name evidence="2" type="ORF">K1W68_14790</name>
</gene>